<keyword evidence="3" id="KW-0418">Kinase</keyword>
<accession>A0ABU7IAC2</accession>
<sequence>MMSYTDREIFYVKRSIVYAKTRATKISTKQMEQRTKRKLYHLPGVLLVIGYEQGFVFSYTHEFHFISTMIYYLIDIPVFFLISYKAAPYLHAGHRRLLRTVCLLTVMFICYLLLQNIADYFVLWYRSGQTVGWTFSGKKSFWRFVYLTGFATAYFLSREGLRRAREGRDLEVRNLELETAYLRSVIKPHFIFNTLNFIHSEVAELSATAATSVSLLAEVMQYAVQPSGKAVSLEEELAQVNHYVMLNRIRLGEQLQLQMDLRATPECRQYNVPPLILTNLVENMFKHGNLYDRIHPGRIRITCEKRTLSLFTWNLKARARPLESASVGMAYLQNLLDRNYPGKHCLQVKTEENTFELLMTLQL</sequence>
<dbReference type="PANTHER" id="PTHR34220">
    <property type="entry name" value="SENSOR HISTIDINE KINASE YPDA"/>
    <property type="match status" value="1"/>
</dbReference>
<dbReference type="PANTHER" id="PTHR34220:SF7">
    <property type="entry name" value="SENSOR HISTIDINE KINASE YPDA"/>
    <property type="match status" value="1"/>
</dbReference>
<keyword evidence="1" id="KW-1133">Transmembrane helix</keyword>
<proteinExistence type="predicted"/>
<keyword evidence="1" id="KW-0472">Membrane</keyword>
<keyword evidence="3" id="KW-0808">Transferase</keyword>
<dbReference type="Pfam" id="PF06580">
    <property type="entry name" value="His_kinase"/>
    <property type="match status" value="1"/>
</dbReference>
<feature type="transmembrane region" description="Helical" evidence="1">
    <location>
        <begin position="96"/>
        <end position="114"/>
    </location>
</feature>
<feature type="transmembrane region" description="Helical" evidence="1">
    <location>
        <begin position="39"/>
        <end position="59"/>
    </location>
</feature>
<reference evidence="3 4" key="1">
    <citation type="submission" date="2024-01" db="EMBL/GenBank/DDBJ databases">
        <title>Pedobacter sp. nov., isolated from fresh soil.</title>
        <authorList>
            <person name="Le N.T.T."/>
        </authorList>
    </citation>
    <scope>NUCLEOTIDE SEQUENCE [LARGE SCALE GENOMIC DNA]</scope>
    <source>
        <strain evidence="3 4">KR3-3</strain>
    </source>
</reference>
<dbReference type="EMBL" id="JAZDQT010000002">
    <property type="protein sequence ID" value="MEE1946425.1"/>
    <property type="molecule type" value="Genomic_DNA"/>
</dbReference>
<feature type="transmembrane region" description="Helical" evidence="1">
    <location>
        <begin position="140"/>
        <end position="157"/>
    </location>
</feature>
<dbReference type="InterPro" id="IPR010559">
    <property type="entry name" value="Sig_transdc_His_kin_internal"/>
</dbReference>
<dbReference type="InterPro" id="IPR050640">
    <property type="entry name" value="Bact_2-comp_sensor_kinase"/>
</dbReference>
<name>A0ABU7IAC2_9SPHI</name>
<protein>
    <submittedName>
        <fullName evidence="3">Sensor histidine kinase</fullName>
    </submittedName>
</protein>
<dbReference type="GO" id="GO:0016301">
    <property type="term" value="F:kinase activity"/>
    <property type="evidence" value="ECO:0007669"/>
    <property type="project" value="UniProtKB-KW"/>
</dbReference>
<evidence type="ECO:0000256" key="1">
    <source>
        <dbReference type="SAM" id="Phobius"/>
    </source>
</evidence>
<evidence type="ECO:0000313" key="4">
    <source>
        <dbReference type="Proteomes" id="UP001336835"/>
    </source>
</evidence>
<comment type="caution">
    <text evidence="3">The sequence shown here is derived from an EMBL/GenBank/DDBJ whole genome shotgun (WGS) entry which is preliminary data.</text>
</comment>
<dbReference type="Proteomes" id="UP001336835">
    <property type="component" value="Unassembled WGS sequence"/>
</dbReference>
<dbReference type="RefSeq" id="WP_330108725.1">
    <property type="nucleotide sequence ID" value="NZ_JAZDQT010000002.1"/>
</dbReference>
<feature type="transmembrane region" description="Helical" evidence="1">
    <location>
        <begin position="65"/>
        <end position="84"/>
    </location>
</feature>
<evidence type="ECO:0000259" key="2">
    <source>
        <dbReference type="Pfam" id="PF06580"/>
    </source>
</evidence>
<keyword evidence="4" id="KW-1185">Reference proteome</keyword>
<evidence type="ECO:0000313" key="3">
    <source>
        <dbReference type="EMBL" id="MEE1946425.1"/>
    </source>
</evidence>
<feature type="domain" description="Signal transduction histidine kinase internal region" evidence="2">
    <location>
        <begin position="178"/>
        <end position="255"/>
    </location>
</feature>
<gene>
    <name evidence="3" type="ORF">VRU48_14975</name>
</gene>
<keyword evidence="1" id="KW-0812">Transmembrane</keyword>
<organism evidence="3 4">
    <name type="scientific">Pedobacter albus</name>
    <dbReference type="NCBI Taxonomy" id="3113905"/>
    <lineage>
        <taxon>Bacteria</taxon>
        <taxon>Pseudomonadati</taxon>
        <taxon>Bacteroidota</taxon>
        <taxon>Sphingobacteriia</taxon>
        <taxon>Sphingobacteriales</taxon>
        <taxon>Sphingobacteriaceae</taxon>
        <taxon>Pedobacter</taxon>
    </lineage>
</organism>